<dbReference type="EMBL" id="CP002659">
    <property type="protein sequence ID" value="AEC01718.1"/>
    <property type="molecule type" value="Genomic_DNA"/>
</dbReference>
<feature type="transmembrane region" description="Helical" evidence="1">
    <location>
        <begin position="127"/>
        <end position="150"/>
    </location>
</feature>
<reference evidence="3" key="1">
    <citation type="submission" date="2011-04" db="EMBL/GenBank/DDBJ databases">
        <title>The complete genome of Spirochaeta coccoides DSM 17374.</title>
        <authorList>
            <person name="Lucas S."/>
            <person name="Copeland A."/>
            <person name="Lapidus A."/>
            <person name="Bruce D."/>
            <person name="Goodwin L."/>
            <person name="Pitluck S."/>
            <person name="Peters L."/>
            <person name="Kyrpides N."/>
            <person name="Mavromatis K."/>
            <person name="Pagani I."/>
            <person name="Ivanova N."/>
            <person name="Ovchinnikova G."/>
            <person name="Lu M."/>
            <person name="Detter J.C."/>
            <person name="Tapia R."/>
            <person name="Han C."/>
            <person name="Land M."/>
            <person name="Hauser L."/>
            <person name="Markowitz V."/>
            <person name="Cheng J.-F."/>
            <person name="Hugenholtz P."/>
            <person name="Woyke T."/>
            <person name="Wu D."/>
            <person name="Spring S."/>
            <person name="Schroeder M."/>
            <person name="Brambilla E."/>
            <person name="Klenk H.-P."/>
            <person name="Eisen J.A."/>
        </authorList>
    </citation>
    <scope>NUCLEOTIDE SEQUENCE [LARGE SCALE GENOMIC DNA]</scope>
    <source>
        <strain evidence="3">ATCC BAA-1237 / DSM 17374 / SPN1</strain>
    </source>
</reference>
<dbReference type="RefSeq" id="WP_013739114.1">
    <property type="nucleotide sequence ID" value="NC_015436.1"/>
</dbReference>
<dbReference type="eggNOG" id="ENOG502ZA1I">
    <property type="taxonomic scope" value="Bacteria"/>
</dbReference>
<evidence type="ECO:0000256" key="1">
    <source>
        <dbReference type="SAM" id="Phobius"/>
    </source>
</evidence>
<dbReference type="KEGG" id="scc:Spico_0490"/>
<proteinExistence type="predicted"/>
<dbReference type="Pfam" id="PF16481">
    <property type="entry name" value="DUF5058"/>
    <property type="match status" value="1"/>
</dbReference>
<evidence type="ECO:0000313" key="3">
    <source>
        <dbReference type="Proteomes" id="UP000007939"/>
    </source>
</evidence>
<feature type="transmembrane region" description="Helical" evidence="1">
    <location>
        <begin position="14"/>
        <end position="37"/>
    </location>
</feature>
<keyword evidence="1" id="KW-1133">Transmembrane helix</keyword>
<organism evidence="2 3">
    <name type="scientific">Parasphaerochaeta coccoides (strain ATCC BAA-1237 / DSM 17374 / SPN1)</name>
    <name type="common">Sphaerochaeta coccoides</name>
    <dbReference type="NCBI Taxonomy" id="760011"/>
    <lineage>
        <taxon>Bacteria</taxon>
        <taxon>Pseudomonadati</taxon>
        <taxon>Spirochaetota</taxon>
        <taxon>Spirochaetia</taxon>
        <taxon>Spirochaetales</taxon>
        <taxon>Sphaerochaetaceae</taxon>
        <taxon>Parasphaerochaeta</taxon>
    </lineage>
</organism>
<sequence>MSPRMETLELADSLIMWLFCILIISVIVIQVIVFYLLGKRYSSKFGVSPTEMRKALKSGAITAIGPAMSRFIVGLGLIASLGAPLVLAHANVAGNTQYEVSSSQLAANVFNTALTADNFSPQVFTNVVWVLSLGCICMMILPLIAVKPLTVLRDRAINKTSVGMIIGISASIASFAYMSFGYAAGGKPTNLTAVLIGFFVMSAVCVFSKKDKFKTLKDWGYVISLMTAFVVVTVAF</sequence>
<feature type="transmembrane region" description="Helical" evidence="1">
    <location>
        <begin position="162"/>
        <end position="184"/>
    </location>
</feature>
<keyword evidence="1" id="KW-0812">Transmembrane</keyword>
<feature type="transmembrane region" description="Helical" evidence="1">
    <location>
        <begin position="190"/>
        <end position="207"/>
    </location>
</feature>
<dbReference type="AlphaFoldDB" id="F4GJ78"/>
<evidence type="ECO:0000313" key="2">
    <source>
        <dbReference type="EMBL" id="AEC01718.1"/>
    </source>
</evidence>
<keyword evidence="3" id="KW-1185">Reference proteome</keyword>
<feature type="transmembrane region" description="Helical" evidence="1">
    <location>
        <begin position="219"/>
        <end position="235"/>
    </location>
</feature>
<dbReference type="InterPro" id="IPR032479">
    <property type="entry name" value="DUF5058"/>
</dbReference>
<protein>
    <recommendedName>
        <fullName evidence="4">DUF5058 domain-containing protein</fullName>
    </recommendedName>
</protein>
<evidence type="ECO:0008006" key="4">
    <source>
        <dbReference type="Google" id="ProtNLM"/>
    </source>
</evidence>
<name>F4GJ78_PARC1</name>
<accession>F4GJ78</accession>
<gene>
    <name evidence="2" type="ordered locus">Spico_0490</name>
</gene>
<reference evidence="2 3" key="2">
    <citation type="journal article" date="2012" name="Stand. Genomic Sci.">
        <title>Complete genome sequence of the termite hindgut bacterium Spirochaeta coccoides type strain (SPN1(T)), reclassification in the genus Sphaerochaeta as Sphaerochaeta coccoides comb. nov. and emendations of the family Spirochaetaceae and the genus Sphaerochaeta.</title>
        <authorList>
            <person name="Abt B."/>
            <person name="Han C."/>
            <person name="Scheuner C."/>
            <person name="Lu M."/>
            <person name="Lapidus A."/>
            <person name="Nolan M."/>
            <person name="Lucas S."/>
            <person name="Hammon N."/>
            <person name="Deshpande S."/>
            <person name="Cheng J.F."/>
            <person name="Tapia R."/>
            <person name="Goodwin L.A."/>
            <person name="Pitluck S."/>
            <person name="Liolios K."/>
            <person name="Pagani I."/>
            <person name="Ivanova N."/>
            <person name="Mavromatis K."/>
            <person name="Mikhailova N."/>
            <person name="Huntemann M."/>
            <person name="Pati A."/>
            <person name="Chen A."/>
            <person name="Palaniappan K."/>
            <person name="Land M."/>
            <person name="Hauser L."/>
            <person name="Brambilla E.M."/>
            <person name="Rohde M."/>
            <person name="Spring S."/>
            <person name="Gronow S."/>
            <person name="Goker M."/>
            <person name="Woyke T."/>
            <person name="Bristow J."/>
            <person name="Eisen J.A."/>
            <person name="Markowitz V."/>
            <person name="Hugenholtz P."/>
            <person name="Kyrpides N.C."/>
            <person name="Klenk H.P."/>
            <person name="Detter J.C."/>
        </authorList>
    </citation>
    <scope>NUCLEOTIDE SEQUENCE [LARGE SCALE GENOMIC DNA]</scope>
    <source>
        <strain evidence="3">ATCC BAA-1237 / DSM 17374 / SPN1</strain>
    </source>
</reference>
<keyword evidence="1" id="KW-0472">Membrane</keyword>
<dbReference type="STRING" id="760011.Spico_0490"/>
<dbReference type="Proteomes" id="UP000007939">
    <property type="component" value="Chromosome"/>
</dbReference>
<dbReference type="HOGENOM" id="CLU_101764_0_0_12"/>